<dbReference type="PANTHER" id="PTHR38926:SF5">
    <property type="entry name" value="F-BOX AND LEUCINE-RICH REPEAT PROTEIN 6"/>
    <property type="match status" value="1"/>
</dbReference>
<protein>
    <submittedName>
        <fullName evidence="1">Uncharacterized protein</fullName>
    </submittedName>
</protein>
<dbReference type="Proteomes" id="UP000253551">
    <property type="component" value="Unassembled WGS sequence"/>
</dbReference>
<proteinExistence type="predicted"/>
<dbReference type="InterPro" id="IPR032675">
    <property type="entry name" value="LRR_dom_sf"/>
</dbReference>
<dbReference type="EMBL" id="PJQM01002134">
    <property type="protein sequence ID" value="RCH97870.1"/>
    <property type="molecule type" value="Genomic_DNA"/>
</dbReference>
<gene>
    <name evidence="1" type="ORF">CU098_005291</name>
</gene>
<accession>A0A367K6S3</accession>
<keyword evidence="2" id="KW-1185">Reference proteome</keyword>
<name>A0A367K6S3_RHIST</name>
<comment type="caution">
    <text evidence="1">The sequence shown here is derived from an EMBL/GenBank/DDBJ whole genome shotgun (WGS) entry which is preliminary data.</text>
</comment>
<dbReference type="PANTHER" id="PTHR38926">
    <property type="entry name" value="F-BOX DOMAIN CONTAINING PROTEIN, EXPRESSED"/>
    <property type="match status" value="1"/>
</dbReference>
<organism evidence="1 2">
    <name type="scientific">Rhizopus stolonifer</name>
    <name type="common">Rhizopus nigricans</name>
    <dbReference type="NCBI Taxonomy" id="4846"/>
    <lineage>
        <taxon>Eukaryota</taxon>
        <taxon>Fungi</taxon>
        <taxon>Fungi incertae sedis</taxon>
        <taxon>Mucoromycota</taxon>
        <taxon>Mucoromycotina</taxon>
        <taxon>Mucoromycetes</taxon>
        <taxon>Mucorales</taxon>
        <taxon>Mucorineae</taxon>
        <taxon>Rhizopodaceae</taxon>
        <taxon>Rhizopus</taxon>
    </lineage>
</organism>
<dbReference type="SUPFAM" id="SSF52047">
    <property type="entry name" value="RNI-like"/>
    <property type="match status" value="1"/>
</dbReference>
<reference evidence="1 2" key="1">
    <citation type="journal article" date="2018" name="G3 (Bethesda)">
        <title>Phylogenetic and Phylogenomic Definition of Rhizopus Species.</title>
        <authorList>
            <person name="Gryganskyi A.P."/>
            <person name="Golan J."/>
            <person name="Dolatabadi S."/>
            <person name="Mondo S."/>
            <person name="Robb S."/>
            <person name="Idnurm A."/>
            <person name="Muszewska A."/>
            <person name="Steczkiewicz K."/>
            <person name="Masonjones S."/>
            <person name="Liao H.L."/>
            <person name="Gajdeczka M.T."/>
            <person name="Anike F."/>
            <person name="Vuek A."/>
            <person name="Anishchenko I.M."/>
            <person name="Voigt K."/>
            <person name="de Hoog G.S."/>
            <person name="Smith M.E."/>
            <person name="Heitman J."/>
            <person name="Vilgalys R."/>
            <person name="Stajich J.E."/>
        </authorList>
    </citation>
    <scope>NUCLEOTIDE SEQUENCE [LARGE SCALE GENOMIC DNA]</scope>
    <source>
        <strain evidence="1 2">LSU 92-RS-03</strain>
    </source>
</reference>
<sequence>MPNWSELPPEILSLTLQELTEEIEPPQKKTNTRSFFLPCLRVCKYWYSLAAIQLYKDVGSVNEQRLVRLIDCLRINNRGPFVESIVIAFKYTLKNAKLLKQFATLCPNLKRISCDRNQRYKLWKDLEDMSDLLPKLELLPLPSINDRSSYYSCALKYKKSINYLHISEDHPLSKEGKELVPKLCEFPQLKSLRVYTDTFEDLDLIVNNSPMLKDLIILVDGGMAMPNNDPPVEPHNIDKLVANFSFNVIALDYLMLKYPQLETIDIYFLSTSEACNDFNEQVIACLDRFLEYVTRIPNYKIAFKLLPEVLPRITRFNSSMKVVLQSHLVPTNRHQVDFSRNETLVNYDYNSRNDVINLFAPIAQDIHKLTVTSQGSNTMGGGILTDILTQCTEMKELNFINIKRLVIHDEKEEHHALEYLRLEAPDISPKSFPAVLQRLKNLRVLEINTEYDRSFIMEAPDVHLETLKLDLITTSANRMVKITTDDGSWLFRKGGKPLIDIKCGSFKNIELIINDVLQYKTKIRC</sequence>
<dbReference type="Gene3D" id="3.80.10.10">
    <property type="entry name" value="Ribonuclease Inhibitor"/>
    <property type="match status" value="1"/>
</dbReference>
<dbReference type="AlphaFoldDB" id="A0A367K6S3"/>
<evidence type="ECO:0000313" key="1">
    <source>
        <dbReference type="EMBL" id="RCH97870.1"/>
    </source>
</evidence>
<evidence type="ECO:0000313" key="2">
    <source>
        <dbReference type="Proteomes" id="UP000253551"/>
    </source>
</evidence>